<keyword evidence="1" id="KW-1133">Transmembrane helix</keyword>
<dbReference type="KEGG" id="vbl:L21SP4_01496"/>
<dbReference type="RefSeq" id="WP_052882040.1">
    <property type="nucleotide sequence ID" value="NZ_CP010904.1"/>
</dbReference>
<protein>
    <submittedName>
        <fullName evidence="2">Cassette protein A, Verrucomicrobia group</fullName>
    </submittedName>
</protein>
<dbReference type="PATRIC" id="fig|1609981.3.peg.1553"/>
<dbReference type="OrthoDB" id="9767123at2"/>
<sequence>MRTSQAYGNREPRAGIALIAVIGVLSVLMLLAVSFAAYIRTERLISHGHINDGKAVQLMDAAIARTADYLYEYMNEEVDGKKRLCTERDGDRPVVLRSGTGVDVHMYGSSIHATAHRYVPLNFTDHPDDGAGWEPIRYGGRLIGRYAFLAYDCSGKIDISHAGGYDPASGMRARSNAASAAELQLSASVIADIDDAEAYLSDRRQYLRRFESPLETIIPTGTVSRAGDELNCRRGRARDLYHFSFYPAWRPGSDSPRFDLGKPLEASGADAVAAIFQHLEDEDLLDFGGCTFGGEERAFTARDMARNLRDYVDADRIPGDLASFCTESVPMAGELMVSNSVEKAGNTFRLYLEMAYPFPTNRNDQSFAVEVEGLRVTCGGQVQEYDWDFSYTPDTESVHVEEKSVTHPSTNFPARVDLDRIVTRMGGDMVDVVSNLTGRISMEQGEAKTVAVRDPRINFAGTDTNQWESVSTNSIGRPNHDDVDFMYVADRPLRNVAELGYLSHGIPRRTIRLYGPQLCPVTDYFVASSRPPEQGLIPINTENRNALITAFLGAPVYGQIYHAFGDDWKNRREHKVSESEAAQLADFFTNLTRTAAFTNSLDWARNEGFFNEIGYEFETEEAREAFVGMIQTLIGTRNAVYTCLIKVQAIDDLDRSGSYTEGGDTILGEKNVAAVIWLDPRQTDRRDQPRLFVQMIDWRVGQ</sequence>
<keyword evidence="1" id="KW-0812">Transmembrane</keyword>
<organism evidence="2 3">
    <name type="scientific">Kiritimatiella glycovorans</name>
    <dbReference type="NCBI Taxonomy" id="1307763"/>
    <lineage>
        <taxon>Bacteria</taxon>
        <taxon>Pseudomonadati</taxon>
        <taxon>Kiritimatiellota</taxon>
        <taxon>Kiritimatiellia</taxon>
        <taxon>Kiritimatiellales</taxon>
        <taxon>Kiritimatiellaceae</taxon>
        <taxon>Kiritimatiella</taxon>
    </lineage>
</organism>
<dbReference type="STRING" id="1307763.L21SP4_01496"/>
<proteinExistence type="predicted"/>
<reference evidence="2 3" key="2">
    <citation type="journal article" date="2016" name="ISME J.">
        <title>Characterization of the first cultured representative of Verrucomicrobia subdivision 5 indicates the proposal of a novel phylum.</title>
        <authorList>
            <person name="Spring S."/>
            <person name="Bunk B."/>
            <person name="Sproer C."/>
            <person name="Schumann P."/>
            <person name="Rohde M."/>
            <person name="Tindall B.J."/>
            <person name="Klenk H.P."/>
        </authorList>
    </citation>
    <scope>NUCLEOTIDE SEQUENCE [LARGE SCALE GENOMIC DNA]</scope>
    <source>
        <strain evidence="2 3">L21-Fru-AB</strain>
    </source>
</reference>
<keyword evidence="1" id="KW-0472">Membrane</keyword>
<dbReference type="AlphaFoldDB" id="A0A0G3EE56"/>
<dbReference type="EMBL" id="CP010904">
    <property type="protein sequence ID" value="AKJ64741.1"/>
    <property type="molecule type" value="Genomic_DNA"/>
</dbReference>
<keyword evidence="3" id="KW-1185">Reference proteome</keyword>
<evidence type="ECO:0000256" key="1">
    <source>
        <dbReference type="SAM" id="Phobius"/>
    </source>
</evidence>
<gene>
    <name evidence="2" type="ORF">L21SP4_01496</name>
</gene>
<evidence type="ECO:0000313" key="2">
    <source>
        <dbReference type="EMBL" id="AKJ64741.1"/>
    </source>
</evidence>
<feature type="transmembrane region" description="Helical" evidence="1">
    <location>
        <begin position="16"/>
        <end position="39"/>
    </location>
</feature>
<accession>A0A0G3EE56</accession>
<dbReference type="Proteomes" id="UP000035268">
    <property type="component" value="Chromosome"/>
</dbReference>
<reference evidence="3" key="1">
    <citation type="submission" date="2015-02" db="EMBL/GenBank/DDBJ databases">
        <title>Description and complete genome sequence of the first cultured representative of the subdivision 5 of the Verrucomicrobia phylum.</title>
        <authorList>
            <person name="Spring S."/>
            <person name="Bunk B."/>
            <person name="Sproer C."/>
            <person name="Klenk H.-P."/>
        </authorList>
    </citation>
    <scope>NUCLEOTIDE SEQUENCE [LARGE SCALE GENOMIC DNA]</scope>
    <source>
        <strain evidence="3">L21-Fru-AB</strain>
    </source>
</reference>
<evidence type="ECO:0000313" key="3">
    <source>
        <dbReference type="Proteomes" id="UP000035268"/>
    </source>
</evidence>
<name>A0A0G3EE56_9BACT</name>